<gene>
    <name evidence="1" type="ORF">S01H4_27029</name>
</gene>
<feature type="non-terminal residue" evidence="1">
    <location>
        <position position="1"/>
    </location>
</feature>
<dbReference type="EMBL" id="BART01013129">
    <property type="protein sequence ID" value="GAG88922.1"/>
    <property type="molecule type" value="Genomic_DNA"/>
</dbReference>
<accession>X1C6G9</accession>
<dbReference type="SUPFAM" id="SSF53756">
    <property type="entry name" value="UDP-Glycosyltransferase/glycogen phosphorylase"/>
    <property type="match status" value="1"/>
</dbReference>
<dbReference type="Pfam" id="PF13692">
    <property type="entry name" value="Glyco_trans_1_4"/>
    <property type="match status" value="1"/>
</dbReference>
<evidence type="ECO:0000313" key="1">
    <source>
        <dbReference type="EMBL" id="GAG88922.1"/>
    </source>
</evidence>
<proteinExistence type="predicted"/>
<comment type="caution">
    <text evidence="1">The sequence shown here is derived from an EMBL/GenBank/DDBJ whole genome shotgun (WGS) entry which is preliminary data.</text>
</comment>
<dbReference type="AlphaFoldDB" id="X1C6G9"/>
<organism evidence="1">
    <name type="scientific">marine sediment metagenome</name>
    <dbReference type="NCBI Taxonomy" id="412755"/>
    <lineage>
        <taxon>unclassified sequences</taxon>
        <taxon>metagenomes</taxon>
        <taxon>ecological metagenomes</taxon>
    </lineage>
</organism>
<dbReference type="Gene3D" id="3.40.50.2000">
    <property type="entry name" value="Glycogen Phosphorylase B"/>
    <property type="match status" value="1"/>
</dbReference>
<evidence type="ECO:0008006" key="2">
    <source>
        <dbReference type="Google" id="ProtNLM"/>
    </source>
</evidence>
<protein>
    <recommendedName>
        <fullName evidence="2">Glycosyl transferase family 1 domain-containing protein</fullName>
    </recommendedName>
</protein>
<reference evidence="1" key="1">
    <citation type="journal article" date="2014" name="Front. Microbiol.">
        <title>High frequency of phylogenetically diverse reductive dehalogenase-homologous genes in deep subseafloor sedimentary metagenomes.</title>
        <authorList>
            <person name="Kawai M."/>
            <person name="Futagami T."/>
            <person name="Toyoda A."/>
            <person name="Takaki Y."/>
            <person name="Nishi S."/>
            <person name="Hori S."/>
            <person name="Arai W."/>
            <person name="Tsubouchi T."/>
            <person name="Morono Y."/>
            <person name="Uchiyama I."/>
            <person name="Ito T."/>
            <person name="Fujiyama A."/>
            <person name="Inagaki F."/>
            <person name="Takami H."/>
        </authorList>
    </citation>
    <scope>NUCLEOTIDE SEQUENCE</scope>
    <source>
        <strain evidence="1">Expedition CK06-06</strain>
    </source>
</reference>
<sequence>HLNLNNNKFIVIFHCNYFLNYGNQEATHIIKDKIAPRINNENILFLIAGKMPSFKNTGNLKFLGYVNDLRDFLFSADIAIAPILRGAGVKTKIIDYLSANLPVITTKIGAEGLPLENGFNSYITDDPIQGFINKINALYNNHSKIKEIRKNLNELIIKHYKWDNILDKLAERYKQIITSPKK</sequence>
<name>X1C6G9_9ZZZZ</name>